<evidence type="ECO:0000313" key="13">
    <source>
        <dbReference type="Proteomes" id="UP000267268"/>
    </source>
</evidence>
<dbReference type="SMART" id="SM00448">
    <property type="entry name" value="REC"/>
    <property type="match status" value="1"/>
</dbReference>
<evidence type="ECO:0000259" key="10">
    <source>
        <dbReference type="PROSITE" id="PS50110"/>
    </source>
</evidence>
<sequence>MPFSNKLDQPHMVVRVLLIDDDEDDYIITEDILDDIPYRNYELDWVSNFDDAISIINHGVHDVYIVDYLLGAKSGLDLIIEALKDSKHKPFILLTGQGDVRVDEKAMTVGASDYLVKGQMTPQQLERAIRHSILHSRHLNHISELNEKLEQRVQDRTRQLDKAIKTLQRSNEDLELQISERKKAEEELLKSQAIYKIIAHNFPYGIIAVLDENLKYLFADGTGFKELELDAHKIIGAQFFQFLRKNDPSKAKEYDARFELAKSVIDSGEEQIFDFDYKDLNYSVIVVPIKNSRKQTKQVLVVMLNITQQRKAESEIKKSLQKERELSELKSRFVSMASHEFRTPLSTIMSSVSLISRYTSEEYHEKRNKHIKRIKSSVNNLTQILNDFLSISKLEEGKSLVHKSTIKVDNFIEGLCDEMSPVKKQGQKIIIKHTGDMLIKTDSQILKNIIINLLSNAIKYSGHGSKIWVDSCIDEKNLLITIKDEGMGIPEKDQVHLFDRFFRAENAMNIQGTGLGLNIVNKYLEMLHGKISFESIEDKGTTFSITIPKKIILDEKDTTHRG</sequence>
<dbReference type="Gene3D" id="1.10.287.130">
    <property type="match status" value="1"/>
</dbReference>
<evidence type="ECO:0000259" key="11">
    <source>
        <dbReference type="PROSITE" id="PS50113"/>
    </source>
</evidence>
<dbReference type="EC" id="2.7.13.3" evidence="2"/>
<comment type="catalytic activity">
    <reaction evidence="1">
        <text>ATP + protein L-histidine = ADP + protein N-phospho-L-histidine.</text>
        <dbReference type="EC" id="2.7.13.3"/>
    </reaction>
</comment>
<dbReference type="InterPro" id="IPR011006">
    <property type="entry name" value="CheY-like_superfamily"/>
</dbReference>
<dbReference type="CDD" id="cd00156">
    <property type="entry name" value="REC"/>
    <property type="match status" value="1"/>
</dbReference>
<evidence type="ECO:0000313" key="12">
    <source>
        <dbReference type="EMBL" id="AZQ63186.1"/>
    </source>
</evidence>
<dbReference type="InterPro" id="IPR003661">
    <property type="entry name" value="HisK_dim/P_dom"/>
</dbReference>
<gene>
    <name evidence="12" type="ORF">EI427_13335</name>
</gene>
<evidence type="ECO:0000256" key="7">
    <source>
        <dbReference type="PROSITE-ProRule" id="PRU00169"/>
    </source>
</evidence>
<dbReference type="KEGG" id="fll:EI427_13335"/>
<proteinExistence type="predicted"/>
<accession>A0A3Q9FQW7</accession>
<dbReference type="Pfam" id="PF00072">
    <property type="entry name" value="Response_reg"/>
    <property type="match status" value="1"/>
</dbReference>
<dbReference type="SUPFAM" id="SSF52172">
    <property type="entry name" value="CheY-like"/>
    <property type="match status" value="1"/>
</dbReference>
<dbReference type="InterPro" id="IPR036097">
    <property type="entry name" value="HisK_dim/P_sf"/>
</dbReference>
<dbReference type="InterPro" id="IPR001789">
    <property type="entry name" value="Sig_transdc_resp-reg_receiver"/>
</dbReference>
<keyword evidence="8" id="KW-0175">Coiled coil</keyword>
<dbReference type="CDD" id="cd00082">
    <property type="entry name" value="HisKA"/>
    <property type="match status" value="1"/>
</dbReference>
<evidence type="ECO:0000256" key="3">
    <source>
        <dbReference type="ARBA" id="ARBA00022553"/>
    </source>
</evidence>
<feature type="domain" description="PAC" evidence="11">
    <location>
        <begin position="266"/>
        <end position="318"/>
    </location>
</feature>
<dbReference type="InterPro" id="IPR036890">
    <property type="entry name" value="HATPase_C_sf"/>
</dbReference>
<dbReference type="SUPFAM" id="SSF55874">
    <property type="entry name" value="ATPase domain of HSP90 chaperone/DNA topoisomerase II/histidine kinase"/>
    <property type="match status" value="1"/>
</dbReference>
<dbReference type="PROSITE" id="PS50109">
    <property type="entry name" value="HIS_KIN"/>
    <property type="match status" value="1"/>
</dbReference>
<evidence type="ECO:0000256" key="5">
    <source>
        <dbReference type="ARBA" id="ARBA00022777"/>
    </source>
</evidence>
<dbReference type="GO" id="GO:0000155">
    <property type="term" value="F:phosphorelay sensor kinase activity"/>
    <property type="evidence" value="ECO:0007669"/>
    <property type="project" value="InterPro"/>
</dbReference>
<dbReference type="Pfam" id="PF02518">
    <property type="entry name" value="HATPase_c"/>
    <property type="match status" value="1"/>
</dbReference>
<keyword evidence="3 7" id="KW-0597">Phosphoprotein</keyword>
<dbReference type="Gene3D" id="3.40.50.2300">
    <property type="match status" value="1"/>
</dbReference>
<dbReference type="FunFam" id="3.30.565.10:FF:000006">
    <property type="entry name" value="Sensor histidine kinase WalK"/>
    <property type="match status" value="1"/>
</dbReference>
<dbReference type="InterPro" id="IPR000700">
    <property type="entry name" value="PAS-assoc_C"/>
</dbReference>
<dbReference type="SMART" id="SM00387">
    <property type="entry name" value="HATPase_c"/>
    <property type="match status" value="1"/>
</dbReference>
<dbReference type="CDD" id="cd00075">
    <property type="entry name" value="HATPase"/>
    <property type="match status" value="1"/>
</dbReference>
<evidence type="ECO:0000256" key="6">
    <source>
        <dbReference type="ARBA" id="ARBA00023012"/>
    </source>
</evidence>
<protein>
    <recommendedName>
        <fullName evidence="2">histidine kinase</fullName>
        <ecNumber evidence="2">2.7.13.3</ecNumber>
    </recommendedName>
</protein>
<feature type="domain" description="Response regulatory" evidence="10">
    <location>
        <begin position="15"/>
        <end position="132"/>
    </location>
</feature>
<feature type="domain" description="Histidine kinase" evidence="9">
    <location>
        <begin position="336"/>
        <end position="551"/>
    </location>
</feature>
<evidence type="ECO:0000256" key="1">
    <source>
        <dbReference type="ARBA" id="ARBA00000085"/>
    </source>
</evidence>
<dbReference type="InterPro" id="IPR035965">
    <property type="entry name" value="PAS-like_dom_sf"/>
</dbReference>
<dbReference type="EMBL" id="CP034562">
    <property type="protein sequence ID" value="AZQ63186.1"/>
    <property type="molecule type" value="Genomic_DNA"/>
</dbReference>
<dbReference type="OrthoDB" id="9806995at2"/>
<name>A0A3Q9FQW7_9BACT</name>
<keyword evidence="6" id="KW-0902">Two-component regulatory system</keyword>
<dbReference type="InterPro" id="IPR005467">
    <property type="entry name" value="His_kinase_dom"/>
</dbReference>
<evidence type="ECO:0000256" key="2">
    <source>
        <dbReference type="ARBA" id="ARBA00012438"/>
    </source>
</evidence>
<keyword evidence="5" id="KW-0418">Kinase</keyword>
<dbReference type="InterPro" id="IPR004358">
    <property type="entry name" value="Sig_transdc_His_kin-like_C"/>
</dbReference>
<dbReference type="RefSeq" id="WP_126615433.1">
    <property type="nucleotide sequence ID" value="NZ_CP034562.1"/>
</dbReference>
<dbReference type="AlphaFoldDB" id="A0A3Q9FQW7"/>
<dbReference type="SUPFAM" id="SSF47384">
    <property type="entry name" value="Homodimeric domain of signal transducing histidine kinase"/>
    <property type="match status" value="1"/>
</dbReference>
<dbReference type="Gene3D" id="3.30.450.20">
    <property type="entry name" value="PAS domain"/>
    <property type="match status" value="1"/>
</dbReference>
<dbReference type="InterPro" id="IPR003594">
    <property type="entry name" value="HATPase_dom"/>
</dbReference>
<reference evidence="12 13" key="1">
    <citation type="submission" date="2018-12" db="EMBL/GenBank/DDBJ databases">
        <title>Flammeovirga pectinis sp. nov., isolated from the gut of the Korean scallop, Patinopecten yessoensis.</title>
        <authorList>
            <person name="Bae J.-W."/>
            <person name="Jeong Y.-S."/>
            <person name="Kang W."/>
        </authorList>
    </citation>
    <scope>NUCLEOTIDE SEQUENCE [LARGE SCALE GENOMIC DNA]</scope>
    <source>
        <strain evidence="12 13">L12M1</strain>
    </source>
</reference>
<keyword evidence="13" id="KW-1185">Reference proteome</keyword>
<dbReference type="SUPFAM" id="SSF55785">
    <property type="entry name" value="PYP-like sensor domain (PAS domain)"/>
    <property type="match status" value="1"/>
</dbReference>
<dbReference type="PROSITE" id="PS50110">
    <property type="entry name" value="RESPONSE_REGULATORY"/>
    <property type="match status" value="1"/>
</dbReference>
<dbReference type="PANTHER" id="PTHR43711">
    <property type="entry name" value="TWO-COMPONENT HISTIDINE KINASE"/>
    <property type="match status" value="1"/>
</dbReference>
<evidence type="ECO:0000259" key="9">
    <source>
        <dbReference type="PROSITE" id="PS50109"/>
    </source>
</evidence>
<feature type="modified residue" description="4-aspartylphosphate" evidence="7">
    <location>
        <position position="67"/>
    </location>
</feature>
<feature type="coiled-coil region" evidence="8">
    <location>
        <begin position="139"/>
        <end position="187"/>
    </location>
</feature>
<dbReference type="PRINTS" id="PR00344">
    <property type="entry name" value="BCTRLSENSOR"/>
</dbReference>
<dbReference type="Gene3D" id="3.30.565.10">
    <property type="entry name" value="Histidine kinase-like ATPase, C-terminal domain"/>
    <property type="match status" value="1"/>
</dbReference>
<evidence type="ECO:0000256" key="4">
    <source>
        <dbReference type="ARBA" id="ARBA00022679"/>
    </source>
</evidence>
<dbReference type="PANTHER" id="PTHR43711:SF26">
    <property type="entry name" value="SENSOR HISTIDINE KINASE RCSC"/>
    <property type="match status" value="1"/>
</dbReference>
<keyword evidence="4" id="KW-0808">Transferase</keyword>
<dbReference type="Proteomes" id="UP000267268">
    <property type="component" value="Chromosome 1"/>
</dbReference>
<dbReference type="Pfam" id="PF00512">
    <property type="entry name" value="HisKA"/>
    <property type="match status" value="1"/>
</dbReference>
<dbReference type="SMART" id="SM00388">
    <property type="entry name" value="HisKA"/>
    <property type="match status" value="1"/>
</dbReference>
<dbReference type="PROSITE" id="PS50113">
    <property type="entry name" value="PAC"/>
    <property type="match status" value="1"/>
</dbReference>
<dbReference type="InterPro" id="IPR050736">
    <property type="entry name" value="Sensor_HK_Regulatory"/>
</dbReference>
<evidence type="ECO:0000256" key="8">
    <source>
        <dbReference type="SAM" id="Coils"/>
    </source>
</evidence>
<organism evidence="12 13">
    <name type="scientific">Flammeovirga pectinis</name>
    <dbReference type="NCBI Taxonomy" id="2494373"/>
    <lineage>
        <taxon>Bacteria</taxon>
        <taxon>Pseudomonadati</taxon>
        <taxon>Bacteroidota</taxon>
        <taxon>Cytophagia</taxon>
        <taxon>Cytophagales</taxon>
        <taxon>Flammeovirgaceae</taxon>
        <taxon>Flammeovirga</taxon>
    </lineage>
</organism>